<dbReference type="PANTHER" id="PTHR46094">
    <property type="entry name" value="INTEGRATOR COMPLEX SUBUNIT 9"/>
    <property type="match status" value="1"/>
</dbReference>
<dbReference type="GO" id="GO:0032039">
    <property type="term" value="C:integrator complex"/>
    <property type="evidence" value="ECO:0007669"/>
    <property type="project" value="InterPro"/>
</dbReference>
<keyword evidence="2" id="KW-0539">Nucleus</keyword>
<dbReference type="GO" id="GO:0034472">
    <property type="term" value="P:snRNA 3'-end processing"/>
    <property type="evidence" value="ECO:0007669"/>
    <property type="project" value="TreeGrafter"/>
</dbReference>
<dbReference type="Proteomes" id="UP000236161">
    <property type="component" value="Unassembled WGS sequence"/>
</dbReference>
<dbReference type="OrthoDB" id="5600060at2759"/>
<gene>
    <name evidence="3" type="ORF">AXF42_Ash008884</name>
</gene>
<evidence type="ECO:0000256" key="2">
    <source>
        <dbReference type="ARBA" id="ARBA00023242"/>
    </source>
</evidence>
<name>A0A2I0AST7_9ASPA</name>
<dbReference type="InterPro" id="IPR027074">
    <property type="entry name" value="Integrator_9su"/>
</dbReference>
<reference evidence="3 4" key="1">
    <citation type="journal article" date="2017" name="Nature">
        <title>The Apostasia genome and the evolution of orchids.</title>
        <authorList>
            <person name="Zhang G.Q."/>
            <person name="Liu K.W."/>
            <person name="Li Z."/>
            <person name="Lohaus R."/>
            <person name="Hsiao Y.Y."/>
            <person name="Niu S.C."/>
            <person name="Wang J.Y."/>
            <person name="Lin Y.C."/>
            <person name="Xu Q."/>
            <person name="Chen L.J."/>
            <person name="Yoshida K."/>
            <person name="Fujiwara S."/>
            <person name="Wang Z.W."/>
            <person name="Zhang Y.Q."/>
            <person name="Mitsuda N."/>
            <person name="Wang M."/>
            <person name="Liu G.H."/>
            <person name="Pecoraro L."/>
            <person name="Huang H.X."/>
            <person name="Xiao X.J."/>
            <person name="Lin M."/>
            <person name="Wu X.Y."/>
            <person name="Wu W.L."/>
            <person name="Chen Y.Y."/>
            <person name="Chang S.B."/>
            <person name="Sakamoto S."/>
            <person name="Ohme-Takagi M."/>
            <person name="Yagi M."/>
            <person name="Zeng S.J."/>
            <person name="Shen C.Y."/>
            <person name="Yeh C.M."/>
            <person name="Luo Y.B."/>
            <person name="Tsai W.C."/>
            <person name="Van de Peer Y."/>
            <person name="Liu Z.J."/>
        </authorList>
    </citation>
    <scope>NUCLEOTIDE SEQUENCE [LARGE SCALE GENOMIC DNA]</scope>
    <source>
        <strain evidence="4">cv. Shenzhen</strain>
        <tissue evidence="3">Stem</tissue>
    </source>
</reference>
<accession>A0A2I0AST7</accession>
<comment type="subcellular location">
    <subcellularLocation>
        <location evidence="1">Nucleus</location>
    </subcellularLocation>
</comment>
<dbReference type="STRING" id="1088818.A0A2I0AST7"/>
<organism evidence="3 4">
    <name type="scientific">Apostasia shenzhenica</name>
    <dbReference type="NCBI Taxonomy" id="1088818"/>
    <lineage>
        <taxon>Eukaryota</taxon>
        <taxon>Viridiplantae</taxon>
        <taxon>Streptophyta</taxon>
        <taxon>Embryophyta</taxon>
        <taxon>Tracheophyta</taxon>
        <taxon>Spermatophyta</taxon>
        <taxon>Magnoliopsida</taxon>
        <taxon>Liliopsida</taxon>
        <taxon>Asparagales</taxon>
        <taxon>Orchidaceae</taxon>
        <taxon>Apostasioideae</taxon>
        <taxon>Apostasia</taxon>
    </lineage>
</organism>
<proteinExistence type="predicted"/>
<keyword evidence="4" id="KW-1185">Reference proteome</keyword>
<evidence type="ECO:0000313" key="3">
    <source>
        <dbReference type="EMBL" id="PKA58597.1"/>
    </source>
</evidence>
<dbReference type="EMBL" id="KZ451951">
    <property type="protein sequence ID" value="PKA58597.1"/>
    <property type="molecule type" value="Genomic_DNA"/>
</dbReference>
<protein>
    <submittedName>
        <fullName evidence="3">Uncharacterized protein</fullName>
    </submittedName>
</protein>
<evidence type="ECO:0000313" key="4">
    <source>
        <dbReference type="Proteomes" id="UP000236161"/>
    </source>
</evidence>
<evidence type="ECO:0000256" key="1">
    <source>
        <dbReference type="ARBA" id="ARBA00004123"/>
    </source>
</evidence>
<sequence length="160" mass="17676">MFFKLGRLGFSFYSDNSTLDVPKLQDDFDGLLTTNLALHLQPKRFSKAIAIARLRGKPILCNGKYILTSLKQPVDLSSKQILWGSVDVVRLLVALKEMGYDGLIELDRNVASENDTQLIRIRLSDNAVIECSGSKTLICSRDDAMASSIFEAICSVCDGI</sequence>
<dbReference type="PANTHER" id="PTHR46094:SF1">
    <property type="entry name" value="INTEGRATOR COMPLEX SUBUNIT 9"/>
    <property type="match status" value="1"/>
</dbReference>
<dbReference type="AlphaFoldDB" id="A0A2I0AST7"/>